<dbReference type="RefSeq" id="WP_338690492.1">
    <property type="nucleotide sequence ID" value="NZ_AP024702.1"/>
</dbReference>
<dbReference type="InterPro" id="IPR036390">
    <property type="entry name" value="WH_DNA-bd_sf"/>
</dbReference>
<dbReference type="InterPro" id="IPR052509">
    <property type="entry name" value="Metal_resp_DNA-bind_regulator"/>
</dbReference>
<keyword evidence="3" id="KW-1185">Reference proteome</keyword>
<keyword evidence="2" id="KW-0238">DNA-binding</keyword>
<dbReference type="PANTHER" id="PTHR33169">
    <property type="entry name" value="PADR-FAMILY TRANSCRIPTIONAL REGULATOR"/>
    <property type="match status" value="1"/>
</dbReference>
<accession>A0ABN6H2Y3</accession>
<dbReference type="GO" id="GO:0003677">
    <property type="term" value="F:DNA binding"/>
    <property type="evidence" value="ECO:0007669"/>
    <property type="project" value="UniProtKB-KW"/>
</dbReference>
<dbReference type="Pfam" id="PF03551">
    <property type="entry name" value="PadR"/>
    <property type="match status" value="1"/>
</dbReference>
<dbReference type="Proteomes" id="UP001374893">
    <property type="component" value="Chromosome"/>
</dbReference>
<organism evidence="2 3">
    <name type="scientific">Haloferula helveola</name>
    <dbReference type="NCBI Taxonomy" id="490095"/>
    <lineage>
        <taxon>Bacteria</taxon>
        <taxon>Pseudomonadati</taxon>
        <taxon>Verrucomicrobiota</taxon>
        <taxon>Verrucomicrobiia</taxon>
        <taxon>Verrucomicrobiales</taxon>
        <taxon>Verrucomicrobiaceae</taxon>
        <taxon>Haloferula</taxon>
    </lineage>
</organism>
<reference evidence="2 3" key="1">
    <citation type="submission" date="2021-06" db="EMBL/GenBank/DDBJ databases">
        <title>Complete genome of Haloferula helveola possessing various polysaccharide degrading enzymes.</title>
        <authorList>
            <person name="Takami H."/>
            <person name="Huang C."/>
            <person name="Hamasaki K."/>
        </authorList>
    </citation>
    <scope>NUCLEOTIDE SEQUENCE [LARGE SCALE GENOMIC DNA]</scope>
    <source>
        <strain evidence="2 3">CN-1</strain>
    </source>
</reference>
<evidence type="ECO:0000313" key="3">
    <source>
        <dbReference type="Proteomes" id="UP001374893"/>
    </source>
</evidence>
<dbReference type="Gene3D" id="1.10.10.10">
    <property type="entry name" value="Winged helix-like DNA-binding domain superfamily/Winged helix DNA-binding domain"/>
    <property type="match status" value="1"/>
</dbReference>
<dbReference type="InterPro" id="IPR036388">
    <property type="entry name" value="WH-like_DNA-bd_sf"/>
</dbReference>
<evidence type="ECO:0000259" key="1">
    <source>
        <dbReference type="Pfam" id="PF03551"/>
    </source>
</evidence>
<feature type="domain" description="Transcription regulator PadR N-terminal" evidence="1">
    <location>
        <begin position="19"/>
        <end position="90"/>
    </location>
</feature>
<dbReference type="PANTHER" id="PTHR33169:SF14">
    <property type="entry name" value="TRANSCRIPTIONAL REGULATOR RV3488"/>
    <property type="match status" value="1"/>
</dbReference>
<proteinExistence type="predicted"/>
<name>A0ABN6H2Y3_9BACT</name>
<protein>
    <submittedName>
        <fullName evidence="2">DNA-binding protein YwzG</fullName>
    </submittedName>
</protein>
<gene>
    <name evidence="2" type="primary">ywzG</name>
    <name evidence="2" type="ORF">HAHE_18880</name>
</gene>
<dbReference type="EMBL" id="AP024702">
    <property type="protein sequence ID" value="BCX47980.1"/>
    <property type="molecule type" value="Genomic_DNA"/>
</dbReference>
<evidence type="ECO:0000313" key="2">
    <source>
        <dbReference type="EMBL" id="BCX47980.1"/>
    </source>
</evidence>
<dbReference type="SUPFAM" id="SSF46785">
    <property type="entry name" value="Winged helix' DNA-binding domain"/>
    <property type="match status" value="1"/>
</dbReference>
<dbReference type="InterPro" id="IPR005149">
    <property type="entry name" value="Tscrpt_reg_PadR_N"/>
</dbReference>
<sequence>MGGSRFSSELVRSSTDLVILALLRDRPMYGYEILVSLSDRGNGEFEFKQGTLYPLLYRLEREDWIRAKWETPASGKKRKVYSVTPEGTKVHEARVAQWHRFTQAVNSLLKDCNHE</sequence>